<feature type="region of interest" description="Disordered" evidence="2">
    <location>
        <begin position="239"/>
        <end position="287"/>
    </location>
</feature>
<feature type="compositionally biased region" description="Basic and acidic residues" evidence="2">
    <location>
        <begin position="243"/>
        <end position="270"/>
    </location>
</feature>
<dbReference type="PANTHER" id="PTHR21666:SF270">
    <property type="entry name" value="MUREIN HYDROLASE ACTIVATOR ENVC"/>
    <property type="match status" value="1"/>
</dbReference>
<protein>
    <submittedName>
        <fullName evidence="4">Peptidoglycan DD-metalloendopeptidase family protein</fullName>
    </submittedName>
</protein>
<evidence type="ECO:0000313" key="4">
    <source>
        <dbReference type="EMBL" id="MDN0077255.1"/>
    </source>
</evidence>
<organism evidence="4 5">
    <name type="scientific">Crenobacter oryzisoli</name>
    <dbReference type="NCBI Taxonomy" id="3056844"/>
    <lineage>
        <taxon>Bacteria</taxon>
        <taxon>Pseudomonadati</taxon>
        <taxon>Pseudomonadota</taxon>
        <taxon>Betaproteobacteria</taxon>
        <taxon>Neisseriales</taxon>
        <taxon>Neisseriaceae</taxon>
        <taxon>Crenobacter</taxon>
    </lineage>
</organism>
<evidence type="ECO:0000259" key="3">
    <source>
        <dbReference type="Pfam" id="PF01551"/>
    </source>
</evidence>
<dbReference type="InterPro" id="IPR016047">
    <property type="entry name" value="M23ase_b-sheet_dom"/>
</dbReference>
<accession>A0ABT7XU46</accession>
<dbReference type="Gene3D" id="2.70.70.10">
    <property type="entry name" value="Glucose Permease (Domain IIA)"/>
    <property type="match status" value="1"/>
</dbReference>
<dbReference type="RefSeq" id="WP_289831898.1">
    <property type="nucleotide sequence ID" value="NZ_JAUEDK010000059.1"/>
</dbReference>
<evidence type="ECO:0000256" key="2">
    <source>
        <dbReference type="SAM" id="MobiDB-lite"/>
    </source>
</evidence>
<dbReference type="Pfam" id="PF01551">
    <property type="entry name" value="Peptidase_M23"/>
    <property type="match status" value="1"/>
</dbReference>
<name>A0ABT7XU46_9NEIS</name>
<evidence type="ECO:0000256" key="1">
    <source>
        <dbReference type="SAM" id="Coils"/>
    </source>
</evidence>
<comment type="caution">
    <text evidence="4">The sequence shown here is derived from an EMBL/GenBank/DDBJ whole genome shotgun (WGS) entry which is preliminary data.</text>
</comment>
<evidence type="ECO:0000313" key="5">
    <source>
        <dbReference type="Proteomes" id="UP001168540"/>
    </source>
</evidence>
<dbReference type="InterPro" id="IPR011055">
    <property type="entry name" value="Dup_hybrid_motif"/>
</dbReference>
<reference evidence="4" key="1">
    <citation type="submission" date="2023-06" db="EMBL/GenBank/DDBJ databases">
        <authorList>
            <person name="Zhang S."/>
        </authorList>
    </citation>
    <scope>NUCLEOTIDE SEQUENCE</scope>
    <source>
        <strain evidence="4">SG2303</strain>
    </source>
</reference>
<feature type="coiled-coil region" evidence="1">
    <location>
        <begin position="10"/>
        <end position="86"/>
    </location>
</feature>
<dbReference type="Proteomes" id="UP001168540">
    <property type="component" value="Unassembled WGS sequence"/>
</dbReference>
<feature type="domain" description="M23ase beta-sheet core" evidence="3">
    <location>
        <begin position="322"/>
        <end position="415"/>
    </location>
</feature>
<keyword evidence="5" id="KW-1185">Reference proteome</keyword>
<dbReference type="CDD" id="cd12797">
    <property type="entry name" value="M23_peptidase"/>
    <property type="match status" value="1"/>
</dbReference>
<dbReference type="InterPro" id="IPR050570">
    <property type="entry name" value="Cell_wall_metabolism_enzyme"/>
</dbReference>
<dbReference type="EMBL" id="JAUEDK010000059">
    <property type="protein sequence ID" value="MDN0077255.1"/>
    <property type="molecule type" value="Genomic_DNA"/>
</dbReference>
<dbReference type="SUPFAM" id="SSF51261">
    <property type="entry name" value="Duplicated hybrid motif"/>
    <property type="match status" value="1"/>
</dbReference>
<keyword evidence="1" id="KW-0175">Coiled coil</keyword>
<proteinExistence type="predicted"/>
<dbReference type="PANTHER" id="PTHR21666">
    <property type="entry name" value="PEPTIDASE-RELATED"/>
    <property type="match status" value="1"/>
</dbReference>
<dbReference type="Gene3D" id="6.10.250.3150">
    <property type="match status" value="1"/>
</dbReference>
<sequence>MSTAPHQQDLSAVRKQIDSVQKDIAQKEAVHKEAQSAIQQSEQALKATNQAIATLEKKQSSSQRQLEDLRAKLAATRAKVADTRSRVNKMLVSQYSRGQHDAMSLMLNADDPNQSARDLTYYKHIARAQTQLVASLKDQQAELEALEQRLQAELGRLEALSDNKSQEKDQLENTKAQQQVQAQQIATQIQGQQQKLTELKASEKRLTNLIAEIQRQIEARRREAERKAAEARKARLLAAQQAAKKENERRRKLAEQAKKQGKPVPKEARQPVKVQQPDQRIDEAADTNASGRAFRSLQGKMKLPVAGTLTGRFGTPRDEGTTWKGVFIKSPAGQPVRAVADGQVVYADVLRGFGNAVIVDHGGGYMTVYTGLSGLSRSVGASLKAGDTIGNTGALDSGESGLYFEIRYMGRPVNPLAWAR</sequence>
<gene>
    <name evidence="4" type="ORF">QU481_20685</name>
</gene>